<evidence type="ECO:0000313" key="2">
    <source>
        <dbReference type="EMBL" id="AUB79544.1"/>
    </source>
</evidence>
<proteinExistence type="predicted"/>
<feature type="compositionally biased region" description="Polar residues" evidence="1">
    <location>
        <begin position="340"/>
        <end position="350"/>
    </location>
</feature>
<gene>
    <name evidence="2" type="ORF">THSYN_00250</name>
</gene>
<evidence type="ECO:0000256" key="1">
    <source>
        <dbReference type="SAM" id="MobiDB-lite"/>
    </source>
</evidence>
<dbReference type="OrthoDB" id="8685017at2"/>
<dbReference type="RefSeq" id="WP_100917363.1">
    <property type="nucleotide sequence ID" value="NZ_CP020370.1"/>
</dbReference>
<feature type="compositionally biased region" description="Polar residues" evidence="1">
    <location>
        <begin position="367"/>
        <end position="385"/>
    </location>
</feature>
<accession>A0A2K8U1U7</accession>
<feature type="region of interest" description="Disordered" evidence="1">
    <location>
        <begin position="286"/>
        <end position="396"/>
    </location>
</feature>
<dbReference type="AlphaFoldDB" id="A0A2K8U1U7"/>
<keyword evidence="3" id="KW-1185">Reference proteome</keyword>
<dbReference type="KEGG" id="tsy:THSYN_00250"/>
<reference evidence="2 3" key="1">
    <citation type="submission" date="2017-03" db="EMBL/GenBank/DDBJ databases">
        <title>Complete genome sequence of Candidatus 'Thiodictyon syntrophicum' sp. nov. strain Cad16T, a photolithoautotroph purple sulfur bacterium isolated from an alpine meromictic lake.</title>
        <authorList>
            <person name="Luedin S.M."/>
            <person name="Pothier J.F."/>
            <person name="Danza F."/>
            <person name="Storelli N."/>
            <person name="Wittwer M."/>
            <person name="Tonolla M."/>
        </authorList>
    </citation>
    <scope>NUCLEOTIDE SEQUENCE [LARGE SCALE GENOMIC DNA]</scope>
    <source>
        <strain evidence="2 3">Cad16T</strain>
    </source>
</reference>
<feature type="compositionally biased region" description="Low complexity" evidence="1">
    <location>
        <begin position="309"/>
        <end position="334"/>
    </location>
</feature>
<organism evidence="2 3">
    <name type="scientific">Candidatus Thiodictyon syntrophicum</name>
    <dbReference type="NCBI Taxonomy" id="1166950"/>
    <lineage>
        <taxon>Bacteria</taxon>
        <taxon>Pseudomonadati</taxon>
        <taxon>Pseudomonadota</taxon>
        <taxon>Gammaproteobacteria</taxon>
        <taxon>Chromatiales</taxon>
        <taxon>Chromatiaceae</taxon>
        <taxon>Thiodictyon</taxon>
    </lineage>
</organism>
<name>A0A2K8U1U7_9GAMM</name>
<dbReference type="EMBL" id="CP020370">
    <property type="protein sequence ID" value="AUB79544.1"/>
    <property type="molecule type" value="Genomic_DNA"/>
</dbReference>
<feature type="compositionally biased region" description="Pro residues" evidence="1">
    <location>
        <begin position="386"/>
        <end position="396"/>
    </location>
</feature>
<evidence type="ECO:0000313" key="3">
    <source>
        <dbReference type="Proteomes" id="UP000232638"/>
    </source>
</evidence>
<dbReference type="Proteomes" id="UP000232638">
    <property type="component" value="Chromosome"/>
</dbReference>
<sequence length="396" mass="42864">MPGDDQASLTAHPRALDLFTDRLSERRRFAHYLHSRPPEPRPIFFHGDGGTGKSLLLKHLRAQFCRLLPPDEWAHCDGQPDTRVGHQACLDAYRALVGADGSGDSIKVPCIWHDFAATDASEGNPQDAWPALLMLRKQLTKSGFKLPTFDYAVTRWLRATDRLSADQLKQLLPVEELDALGAGVDFLTADQGPILNLLARGLEVVAPDWQGNLQLLLAQRGIDAATRKRLDTLFDTDRDPSALDNALNALPRLFANDLNVWMQRPGAVPRLVLLFDTHEAFWGVTANSPGPGSPILMRTPGCADSSMGSIRSASPTAVSSSSLPAASRRAGPRPSRTRSKPNASTANWSDTGAGPTPATISAGHSLRPTSPTQPRIAALSSSHPPRTSPIPPKTRH</sequence>
<protein>
    <submittedName>
        <fullName evidence="2">Uncharacterized protein</fullName>
    </submittedName>
</protein>